<comment type="caution">
    <text evidence="1">The sequence shown here is derived from an EMBL/GenBank/DDBJ whole genome shotgun (WGS) entry which is preliminary data.</text>
</comment>
<gene>
    <name evidence="1" type="ORF">P5673_008949</name>
</gene>
<evidence type="ECO:0000313" key="2">
    <source>
        <dbReference type="Proteomes" id="UP001249851"/>
    </source>
</evidence>
<name>A0AAD9QU47_ACRCE</name>
<accession>A0AAD9QU47</accession>
<reference evidence="1" key="2">
    <citation type="journal article" date="2023" name="Science">
        <title>Genomic signatures of disease resistance in endangered staghorn corals.</title>
        <authorList>
            <person name="Vollmer S.V."/>
            <person name="Selwyn J.D."/>
            <person name="Despard B.A."/>
            <person name="Roesel C.L."/>
        </authorList>
    </citation>
    <scope>NUCLEOTIDE SEQUENCE</scope>
    <source>
        <strain evidence="1">K2</strain>
    </source>
</reference>
<sequence length="86" mass="9678">MISGYTFSLAAKKRTDGKSDDNICDQFKVRYPISSERSVNRKVTVSPQLEVGRESSGVALEELCPVSLHHRMEVTVKARMAIRKHT</sequence>
<organism evidence="1 2">
    <name type="scientific">Acropora cervicornis</name>
    <name type="common">Staghorn coral</name>
    <dbReference type="NCBI Taxonomy" id="6130"/>
    <lineage>
        <taxon>Eukaryota</taxon>
        <taxon>Metazoa</taxon>
        <taxon>Cnidaria</taxon>
        <taxon>Anthozoa</taxon>
        <taxon>Hexacorallia</taxon>
        <taxon>Scleractinia</taxon>
        <taxon>Astrocoeniina</taxon>
        <taxon>Acroporidae</taxon>
        <taxon>Acropora</taxon>
    </lineage>
</organism>
<evidence type="ECO:0000313" key="1">
    <source>
        <dbReference type="EMBL" id="KAK2567145.1"/>
    </source>
</evidence>
<protein>
    <submittedName>
        <fullName evidence="1">Uncharacterized protein</fullName>
    </submittedName>
</protein>
<reference evidence="1" key="1">
    <citation type="journal article" date="2023" name="G3 (Bethesda)">
        <title>Whole genome assembly and annotation of the endangered Caribbean coral Acropora cervicornis.</title>
        <authorList>
            <person name="Selwyn J.D."/>
            <person name="Vollmer S.V."/>
        </authorList>
    </citation>
    <scope>NUCLEOTIDE SEQUENCE</scope>
    <source>
        <strain evidence="1">K2</strain>
    </source>
</reference>
<dbReference type="AlphaFoldDB" id="A0AAD9QU47"/>
<proteinExistence type="predicted"/>
<keyword evidence="2" id="KW-1185">Reference proteome</keyword>
<dbReference type="Proteomes" id="UP001249851">
    <property type="component" value="Unassembled WGS sequence"/>
</dbReference>
<dbReference type="EMBL" id="JARQWQ010000015">
    <property type="protein sequence ID" value="KAK2567145.1"/>
    <property type="molecule type" value="Genomic_DNA"/>
</dbReference>